<keyword evidence="4 6" id="KW-1133">Transmembrane helix</keyword>
<dbReference type="GO" id="GO:0009306">
    <property type="term" value="P:protein secretion"/>
    <property type="evidence" value="ECO:0007669"/>
    <property type="project" value="InterPro"/>
</dbReference>
<keyword evidence="5 6" id="KW-0472">Membrane</keyword>
<accession>A0A3B0S6X9</accession>
<keyword evidence="7" id="KW-0282">Flagellum</keyword>
<feature type="transmembrane region" description="Helical" evidence="6">
    <location>
        <begin position="12"/>
        <end position="35"/>
    </location>
</feature>
<dbReference type="AlphaFoldDB" id="A0A3B0S6X9"/>
<evidence type="ECO:0000313" key="7">
    <source>
        <dbReference type="EMBL" id="VAV92123.1"/>
    </source>
</evidence>
<protein>
    <submittedName>
        <fullName evidence="7">Flagellar biosynthesis protein FliQ</fullName>
    </submittedName>
</protein>
<keyword evidence="7" id="KW-0966">Cell projection</keyword>
<feature type="transmembrane region" description="Helical" evidence="6">
    <location>
        <begin position="55"/>
        <end position="77"/>
    </location>
</feature>
<evidence type="ECO:0000256" key="5">
    <source>
        <dbReference type="ARBA" id="ARBA00023136"/>
    </source>
</evidence>
<keyword evidence="3 6" id="KW-0812">Transmembrane</keyword>
<dbReference type="PIRSF" id="PIRSF004669">
    <property type="entry name" value="FliQ"/>
    <property type="match status" value="1"/>
</dbReference>
<keyword evidence="2" id="KW-1003">Cell membrane</keyword>
<keyword evidence="7" id="KW-0969">Cilium</keyword>
<dbReference type="PANTHER" id="PTHR34040">
    <property type="entry name" value="FLAGELLAR BIOSYNTHETIC PROTEIN FLIQ"/>
    <property type="match status" value="1"/>
</dbReference>
<name>A0A3B0S6X9_9ZZZZ</name>
<dbReference type="Pfam" id="PF01313">
    <property type="entry name" value="Bac_export_3"/>
    <property type="match status" value="1"/>
</dbReference>
<dbReference type="EMBL" id="UOEH01000081">
    <property type="protein sequence ID" value="VAV92123.1"/>
    <property type="molecule type" value="Genomic_DNA"/>
</dbReference>
<dbReference type="PRINTS" id="PR00952">
    <property type="entry name" value="TYPE3IMQPROT"/>
</dbReference>
<evidence type="ECO:0000256" key="3">
    <source>
        <dbReference type="ARBA" id="ARBA00022692"/>
    </source>
</evidence>
<proteinExistence type="predicted"/>
<dbReference type="InterPro" id="IPR002191">
    <property type="entry name" value="Bac_export_3"/>
</dbReference>
<organism evidence="7">
    <name type="scientific">hydrothermal vent metagenome</name>
    <dbReference type="NCBI Taxonomy" id="652676"/>
    <lineage>
        <taxon>unclassified sequences</taxon>
        <taxon>metagenomes</taxon>
        <taxon>ecological metagenomes</taxon>
    </lineage>
</organism>
<evidence type="ECO:0000256" key="4">
    <source>
        <dbReference type="ARBA" id="ARBA00022989"/>
    </source>
</evidence>
<evidence type="ECO:0000256" key="1">
    <source>
        <dbReference type="ARBA" id="ARBA00004651"/>
    </source>
</evidence>
<sequence length="87" mass="9544">MSDVEIIGLLREYLWAGVWIASPLLITALVVGIVIGLFQALTSIQELTLTFVPKLVAMLIAFTMCIGFSANLMLSVFHESVIKYIAN</sequence>
<evidence type="ECO:0000256" key="6">
    <source>
        <dbReference type="SAM" id="Phobius"/>
    </source>
</evidence>
<dbReference type="GO" id="GO:0005886">
    <property type="term" value="C:plasma membrane"/>
    <property type="evidence" value="ECO:0007669"/>
    <property type="project" value="UniProtKB-SubCell"/>
</dbReference>
<dbReference type="PANTHER" id="PTHR34040:SF2">
    <property type="entry name" value="FLAGELLAR BIOSYNTHETIC PROTEIN FLIQ"/>
    <property type="match status" value="1"/>
</dbReference>
<gene>
    <name evidence="7" type="ORF">MNBD_ALPHA05-2032</name>
</gene>
<comment type="subcellular location">
    <subcellularLocation>
        <location evidence="1">Cell membrane</location>
        <topology evidence="1">Multi-pass membrane protein</topology>
    </subcellularLocation>
</comment>
<evidence type="ECO:0000256" key="2">
    <source>
        <dbReference type="ARBA" id="ARBA00022475"/>
    </source>
</evidence>
<reference evidence="7" key="1">
    <citation type="submission" date="2018-06" db="EMBL/GenBank/DDBJ databases">
        <authorList>
            <person name="Zhirakovskaya E."/>
        </authorList>
    </citation>
    <scope>NUCLEOTIDE SEQUENCE</scope>
</reference>